<dbReference type="RefSeq" id="WP_090667110.1">
    <property type="nucleotide sequence ID" value="NZ_FMTT01000004.1"/>
</dbReference>
<dbReference type="EMBL" id="FMTT01000004">
    <property type="protein sequence ID" value="SCW35846.1"/>
    <property type="molecule type" value="Genomic_DNA"/>
</dbReference>
<dbReference type="Pfam" id="PF09346">
    <property type="entry name" value="SMI1_KNR4"/>
    <property type="match status" value="1"/>
</dbReference>
<dbReference type="SMART" id="SM00860">
    <property type="entry name" value="SMI1_KNR4"/>
    <property type="match status" value="1"/>
</dbReference>
<organism evidence="2 3">
    <name type="scientific">Paenibacillus tianmuensis</name>
    <dbReference type="NCBI Taxonomy" id="624147"/>
    <lineage>
        <taxon>Bacteria</taxon>
        <taxon>Bacillati</taxon>
        <taxon>Bacillota</taxon>
        <taxon>Bacilli</taxon>
        <taxon>Bacillales</taxon>
        <taxon>Paenibacillaceae</taxon>
        <taxon>Paenibacillus</taxon>
    </lineage>
</organism>
<dbReference type="InterPro" id="IPR018958">
    <property type="entry name" value="Knr4/Smi1-like_dom"/>
</dbReference>
<feature type="domain" description="Knr4/Smi1-like" evidence="1">
    <location>
        <begin position="59"/>
        <end position="185"/>
    </location>
</feature>
<dbReference type="AlphaFoldDB" id="A0A1G4PUA5"/>
<evidence type="ECO:0000313" key="2">
    <source>
        <dbReference type="EMBL" id="SCW35846.1"/>
    </source>
</evidence>
<accession>A0A1G4PUA5</accession>
<protein>
    <recommendedName>
        <fullName evidence="1">Knr4/Smi1-like domain-containing protein</fullName>
    </recommendedName>
</protein>
<name>A0A1G4PUA5_9BACL</name>
<evidence type="ECO:0000313" key="3">
    <source>
        <dbReference type="Proteomes" id="UP000198601"/>
    </source>
</evidence>
<proteinExistence type="predicted"/>
<evidence type="ECO:0000259" key="1">
    <source>
        <dbReference type="SMART" id="SM00860"/>
    </source>
</evidence>
<dbReference type="OrthoDB" id="1841953at2"/>
<gene>
    <name evidence="2" type="ORF">SAMN04487970_100443</name>
</gene>
<reference evidence="3" key="1">
    <citation type="submission" date="2016-10" db="EMBL/GenBank/DDBJ databases">
        <authorList>
            <person name="Varghese N."/>
            <person name="Submissions S."/>
        </authorList>
    </citation>
    <scope>NUCLEOTIDE SEQUENCE [LARGE SCALE GENOMIC DNA]</scope>
    <source>
        <strain evidence="3">CGMCC 1.8946</strain>
    </source>
</reference>
<dbReference type="Proteomes" id="UP000198601">
    <property type="component" value="Unassembled WGS sequence"/>
</dbReference>
<keyword evidence="3" id="KW-1185">Reference proteome</keyword>
<dbReference type="SUPFAM" id="SSF160631">
    <property type="entry name" value="SMI1/KNR4-like"/>
    <property type="match status" value="1"/>
</dbReference>
<dbReference type="Gene3D" id="3.40.1580.10">
    <property type="entry name" value="SMI1/KNR4-like"/>
    <property type="match status" value="1"/>
</dbReference>
<sequence length="190" mass="22563">MNIHDYIKQGFETYYERYNQVTEEGFGRWMRPGVPDEMKAADYGDDKDEWSIWKLVPSVVSEDDIGALEKEFGLTFPEWYKAFISTYHHYFDVVPEQGIDKPLDGIKNMYNPLLCKLGYLPFSWDTEYGEILCIDLKELPDEDRCAIYQIEHEVLFDMDETTTERDELKASLEFLYPNFKTYFDRTFLEG</sequence>
<dbReference type="InterPro" id="IPR037883">
    <property type="entry name" value="Knr4/Smi1-like_sf"/>
</dbReference>